<dbReference type="GO" id="GO:0016887">
    <property type="term" value="F:ATP hydrolysis activity"/>
    <property type="evidence" value="ECO:0007669"/>
    <property type="project" value="InterPro"/>
</dbReference>
<evidence type="ECO:0000313" key="6">
    <source>
        <dbReference type="EMBL" id="GGB56048.1"/>
    </source>
</evidence>
<organism evidence="6 7">
    <name type="scientific">Roseibium aquae</name>
    <dbReference type="NCBI Taxonomy" id="1323746"/>
    <lineage>
        <taxon>Bacteria</taxon>
        <taxon>Pseudomonadati</taxon>
        <taxon>Pseudomonadota</taxon>
        <taxon>Alphaproteobacteria</taxon>
        <taxon>Hyphomicrobiales</taxon>
        <taxon>Stappiaceae</taxon>
        <taxon>Roseibium</taxon>
    </lineage>
</organism>
<keyword evidence="4 6" id="KW-0067">ATP-binding</keyword>
<evidence type="ECO:0000256" key="3">
    <source>
        <dbReference type="ARBA" id="ARBA00022741"/>
    </source>
</evidence>
<dbReference type="InterPro" id="IPR050319">
    <property type="entry name" value="ABC_transp_ATP-bind"/>
</dbReference>
<feature type="domain" description="ABC transporter" evidence="5">
    <location>
        <begin position="2"/>
        <end position="206"/>
    </location>
</feature>
<dbReference type="PROSITE" id="PS00211">
    <property type="entry name" value="ABC_TRANSPORTER_1"/>
    <property type="match status" value="1"/>
</dbReference>
<dbReference type="Proteomes" id="UP000605148">
    <property type="component" value="Unassembled WGS sequence"/>
</dbReference>
<dbReference type="SUPFAM" id="SSF52540">
    <property type="entry name" value="P-loop containing nucleoside triphosphate hydrolases"/>
    <property type="match status" value="1"/>
</dbReference>
<evidence type="ECO:0000313" key="7">
    <source>
        <dbReference type="Proteomes" id="UP000605148"/>
    </source>
</evidence>
<comment type="caution">
    <text evidence="6">The sequence shown here is derived from an EMBL/GenBank/DDBJ whole genome shotgun (WGS) entry which is preliminary data.</text>
</comment>
<evidence type="ECO:0000256" key="4">
    <source>
        <dbReference type="ARBA" id="ARBA00022840"/>
    </source>
</evidence>
<evidence type="ECO:0000256" key="1">
    <source>
        <dbReference type="ARBA" id="ARBA00005417"/>
    </source>
</evidence>
<keyword evidence="2" id="KW-0813">Transport</keyword>
<dbReference type="InterPro" id="IPR003593">
    <property type="entry name" value="AAA+_ATPase"/>
</dbReference>
<reference evidence="6" key="1">
    <citation type="journal article" date="2014" name="Int. J. Syst. Evol. Microbiol.">
        <title>Complete genome sequence of Corynebacterium casei LMG S-19264T (=DSM 44701T), isolated from a smear-ripened cheese.</title>
        <authorList>
            <consortium name="US DOE Joint Genome Institute (JGI-PGF)"/>
            <person name="Walter F."/>
            <person name="Albersmeier A."/>
            <person name="Kalinowski J."/>
            <person name="Ruckert C."/>
        </authorList>
    </citation>
    <scope>NUCLEOTIDE SEQUENCE</scope>
    <source>
        <strain evidence="6">CGMCC 1.12426</strain>
    </source>
</reference>
<gene>
    <name evidence="6" type="ORF">GCM10011316_30180</name>
</gene>
<dbReference type="GO" id="GO:0005524">
    <property type="term" value="F:ATP binding"/>
    <property type="evidence" value="ECO:0007669"/>
    <property type="project" value="UniProtKB-KW"/>
</dbReference>
<dbReference type="Pfam" id="PF00005">
    <property type="entry name" value="ABC_tran"/>
    <property type="match status" value="1"/>
</dbReference>
<keyword evidence="3" id="KW-0547">Nucleotide-binding</keyword>
<comment type="similarity">
    <text evidence="1">Belongs to the ABC transporter superfamily.</text>
</comment>
<dbReference type="EMBL" id="BMFA01000009">
    <property type="protein sequence ID" value="GGB56048.1"/>
    <property type="molecule type" value="Genomic_DNA"/>
</dbReference>
<name>A0A916TM34_9HYPH</name>
<keyword evidence="7" id="KW-1185">Reference proteome</keyword>
<dbReference type="RefSeq" id="WP_150497242.1">
    <property type="nucleotide sequence ID" value="NZ_BMFA01000009.1"/>
</dbReference>
<dbReference type="Gene3D" id="3.40.50.300">
    <property type="entry name" value="P-loop containing nucleotide triphosphate hydrolases"/>
    <property type="match status" value="1"/>
</dbReference>
<accession>A0A916TM34</accession>
<dbReference type="OrthoDB" id="9784450at2"/>
<evidence type="ECO:0000259" key="5">
    <source>
        <dbReference type="PROSITE" id="PS50893"/>
    </source>
</evidence>
<dbReference type="InterPro" id="IPR027417">
    <property type="entry name" value="P-loop_NTPase"/>
</dbReference>
<sequence>MLKATAITHRFGAVKVLDHADLFLAPGQIAGLVGPSGTGKSTLGRILAGHLAPLSGHIEADGAPVGFGPGRPCPVQYAPQASELSIDPRWRVGRILENGGAPDQGMLEALGIRPEWRDRFPRELSGGELARVSLARLVLPTTRYLICDEITAPLDALSAEDMMTALRALARRGMGILVISHNYGFLRRHADLVMQLQHGKFAPAGIA</sequence>
<dbReference type="PROSITE" id="PS50893">
    <property type="entry name" value="ABC_TRANSPORTER_2"/>
    <property type="match status" value="1"/>
</dbReference>
<dbReference type="PANTHER" id="PTHR43776">
    <property type="entry name" value="TRANSPORT ATP-BINDING PROTEIN"/>
    <property type="match status" value="1"/>
</dbReference>
<protein>
    <submittedName>
        <fullName evidence="6">Nickel ABC transporter ATP-binding protein</fullName>
    </submittedName>
</protein>
<dbReference type="GO" id="GO:0055085">
    <property type="term" value="P:transmembrane transport"/>
    <property type="evidence" value="ECO:0007669"/>
    <property type="project" value="UniProtKB-ARBA"/>
</dbReference>
<dbReference type="PANTHER" id="PTHR43776:SF7">
    <property type="entry name" value="D,D-DIPEPTIDE TRANSPORT ATP-BINDING PROTEIN DDPF-RELATED"/>
    <property type="match status" value="1"/>
</dbReference>
<dbReference type="InterPro" id="IPR003439">
    <property type="entry name" value="ABC_transporter-like_ATP-bd"/>
</dbReference>
<reference evidence="6" key="2">
    <citation type="submission" date="2020-09" db="EMBL/GenBank/DDBJ databases">
        <authorList>
            <person name="Sun Q."/>
            <person name="Zhou Y."/>
        </authorList>
    </citation>
    <scope>NUCLEOTIDE SEQUENCE</scope>
    <source>
        <strain evidence="6">CGMCC 1.12426</strain>
    </source>
</reference>
<dbReference type="InterPro" id="IPR017871">
    <property type="entry name" value="ABC_transporter-like_CS"/>
</dbReference>
<proteinExistence type="inferred from homology"/>
<dbReference type="AlphaFoldDB" id="A0A916TM34"/>
<evidence type="ECO:0000256" key="2">
    <source>
        <dbReference type="ARBA" id="ARBA00022448"/>
    </source>
</evidence>
<dbReference type="SMART" id="SM00382">
    <property type="entry name" value="AAA"/>
    <property type="match status" value="1"/>
</dbReference>